<comment type="caution">
    <text evidence="1">The sequence shown here is derived from an EMBL/GenBank/DDBJ whole genome shotgun (WGS) entry which is preliminary data.</text>
</comment>
<proteinExistence type="predicted"/>
<dbReference type="EMBL" id="JAUIZM010000003">
    <property type="protein sequence ID" value="KAK1393079.1"/>
    <property type="molecule type" value="Genomic_DNA"/>
</dbReference>
<protein>
    <recommendedName>
        <fullName evidence="4">Endonuclease/exonuclease/phosphatase domain-containing protein</fullName>
    </recommendedName>
</protein>
<dbReference type="PANTHER" id="PTHR35218">
    <property type="entry name" value="RNASE H DOMAIN-CONTAINING PROTEIN"/>
    <property type="match status" value="1"/>
</dbReference>
<accession>A0AAD8IXK9</accession>
<reference evidence="1" key="1">
    <citation type="submission" date="2023-02" db="EMBL/GenBank/DDBJ databases">
        <title>Genome of toxic invasive species Heracleum sosnowskyi carries increased number of genes despite the absence of recent whole-genome duplications.</title>
        <authorList>
            <person name="Schelkunov M."/>
            <person name="Shtratnikova V."/>
            <person name="Makarenko M."/>
            <person name="Klepikova A."/>
            <person name="Omelchenko D."/>
            <person name="Novikova G."/>
            <person name="Obukhova E."/>
            <person name="Bogdanov V."/>
            <person name="Penin A."/>
            <person name="Logacheva M."/>
        </authorList>
    </citation>
    <scope>NUCLEOTIDE SEQUENCE</scope>
    <source>
        <strain evidence="1">Hsosn_3</strain>
        <tissue evidence="1">Leaf</tissue>
    </source>
</reference>
<dbReference type="AlphaFoldDB" id="A0AAD8IXK9"/>
<dbReference type="Gene3D" id="3.60.10.10">
    <property type="entry name" value="Endonuclease/exonuclease/phosphatase"/>
    <property type="match status" value="1"/>
</dbReference>
<reference evidence="1" key="2">
    <citation type="submission" date="2023-05" db="EMBL/GenBank/DDBJ databases">
        <authorList>
            <person name="Schelkunov M.I."/>
        </authorList>
    </citation>
    <scope>NUCLEOTIDE SEQUENCE</scope>
    <source>
        <strain evidence="1">Hsosn_3</strain>
        <tissue evidence="1">Leaf</tissue>
    </source>
</reference>
<dbReference type="EMBL" id="JAUIZM010000003">
    <property type="protein sequence ID" value="KAK1393074.1"/>
    <property type="molecule type" value="Genomic_DNA"/>
</dbReference>
<dbReference type="SUPFAM" id="SSF56219">
    <property type="entry name" value="DNase I-like"/>
    <property type="match status" value="1"/>
</dbReference>
<gene>
    <name evidence="1" type="ORF">POM88_012130</name>
    <name evidence="2" type="ORF">POM88_012135</name>
</gene>
<evidence type="ECO:0008006" key="4">
    <source>
        <dbReference type="Google" id="ProtNLM"/>
    </source>
</evidence>
<evidence type="ECO:0000313" key="1">
    <source>
        <dbReference type="EMBL" id="KAK1393074.1"/>
    </source>
</evidence>
<dbReference type="PANTHER" id="PTHR35218:SF9">
    <property type="entry name" value="ENDONUCLEASE_EXONUCLEASE_PHOSPHATASE DOMAIN-CONTAINING PROTEIN"/>
    <property type="match status" value="1"/>
</dbReference>
<dbReference type="InterPro" id="IPR036691">
    <property type="entry name" value="Endo/exonu/phosph_ase_sf"/>
</dbReference>
<sequence>MTTFSWNCHGLGTPWALQFLKDQLIQKKPSILFLSETLCRKDKMENVRKGIRFEGAFAVDCQGQGGGITMLWKNKEEVTIQSYGINHIDAKVDIQGWPSFRLTGIYGTNKWVEIHLDRAIATSSWMHLFKDARLINLEASTSDHSPILLVPMAVDGLPRVRKQKFENAWLREPVCRRVWAGFSVQIKNEPWLPSTDNPYVLTESDVISGQTVSTLMVTNERRWDEDLIKDVFLERDANLILAIPLADNNVDGWYWRKDKYGHY</sequence>
<evidence type="ECO:0000313" key="3">
    <source>
        <dbReference type="Proteomes" id="UP001237642"/>
    </source>
</evidence>
<evidence type="ECO:0000313" key="2">
    <source>
        <dbReference type="EMBL" id="KAK1393079.1"/>
    </source>
</evidence>
<dbReference type="Proteomes" id="UP001237642">
    <property type="component" value="Unassembled WGS sequence"/>
</dbReference>
<keyword evidence="3" id="KW-1185">Reference proteome</keyword>
<organism evidence="1 3">
    <name type="scientific">Heracleum sosnowskyi</name>
    <dbReference type="NCBI Taxonomy" id="360622"/>
    <lineage>
        <taxon>Eukaryota</taxon>
        <taxon>Viridiplantae</taxon>
        <taxon>Streptophyta</taxon>
        <taxon>Embryophyta</taxon>
        <taxon>Tracheophyta</taxon>
        <taxon>Spermatophyta</taxon>
        <taxon>Magnoliopsida</taxon>
        <taxon>eudicotyledons</taxon>
        <taxon>Gunneridae</taxon>
        <taxon>Pentapetalae</taxon>
        <taxon>asterids</taxon>
        <taxon>campanulids</taxon>
        <taxon>Apiales</taxon>
        <taxon>Apiaceae</taxon>
        <taxon>Apioideae</taxon>
        <taxon>apioid superclade</taxon>
        <taxon>Tordylieae</taxon>
        <taxon>Tordyliinae</taxon>
        <taxon>Heracleum</taxon>
    </lineage>
</organism>
<name>A0AAD8IXK9_9APIA</name>